<accession>A0ABW8S8Z4</accession>
<name>A0ABW8S8Z4_9CLOT</name>
<evidence type="ECO:0000256" key="1">
    <source>
        <dbReference type="SAM" id="Phobius"/>
    </source>
</evidence>
<feature type="transmembrane region" description="Helical" evidence="1">
    <location>
        <begin position="58"/>
        <end position="76"/>
    </location>
</feature>
<keyword evidence="1" id="KW-1133">Transmembrane helix</keyword>
<proteinExistence type="predicted"/>
<comment type="caution">
    <text evidence="2">The sequence shown here is derived from an EMBL/GenBank/DDBJ whole genome shotgun (WGS) entry which is preliminary data.</text>
</comment>
<keyword evidence="1" id="KW-0812">Transmembrane</keyword>
<protein>
    <recommendedName>
        <fullName evidence="4">Rod shape-determining protein MreD</fullName>
    </recommendedName>
</protein>
<evidence type="ECO:0008006" key="4">
    <source>
        <dbReference type="Google" id="ProtNLM"/>
    </source>
</evidence>
<gene>
    <name evidence="2" type="ORF">ACJDTP_19835</name>
</gene>
<dbReference type="EMBL" id="JBJIAB010000031">
    <property type="protein sequence ID" value="MFL0167326.1"/>
    <property type="molecule type" value="Genomic_DNA"/>
</dbReference>
<feature type="transmembrane region" description="Helical" evidence="1">
    <location>
        <begin position="6"/>
        <end position="27"/>
    </location>
</feature>
<dbReference type="Proteomes" id="UP001623600">
    <property type="component" value="Unassembled WGS sequence"/>
</dbReference>
<organism evidence="2 3">
    <name type="scientific">Candidatus Clostridium helianthi</name>
    <dbReference type="NCBI Taxonomy" id="3381660"/>
    <lineage>
        <taxon>Bacteria</taxon>
        <taxon>Bacillati</taxon>
        <taxon>Bacillota</taxon>
        <taxon>Clostridia</taxon>
        <taxon>Eubacteriales</taxon>
        <taxon>Clostridiaceae</taxon>
        <taxon>Clostridium</taxon>
    </lineage>
</organism>
<feature type="transmembrane region" description="Helical" evidence="1">
    <location>
        <begin position="88"/>
        <end position="110"/>
    </location>
</feature>
<dbReference type="RefSeq" id="WP_406762206.1">
    <property type="nucleotide sequence ID" value="NZ_JBJIAB010000031.1"/>
</dbReference>
<reference evidence="2 3" key="1">
    <citation type="submission" date="2024-11" db="EMBL/GenBank/DDBJ databases">
        <authorList>
            <person name="Heng Y.C."/>
            <person name="Lim A.C.H."/>
            <person name="Lee J.K.Y."/>
            <person name="Kittelmann S."/>
        </authorList>
    </citation>
    <scope>NUCLEOTIDE SEQUENCE [LARGE SCALE GENOMIC DNA]</scope>
    <source>
        <strain evidence="2 3">WILCCON 0112</strain>
    </source>
</reference>
<evidence type="ECO:0000313" key="3">
    <source>
        <dbReference type="Proteomes" id="UP001623600"/>
    </source>
</evidence>
<keyword evidence="3" id="KW-1185">Reference proteome</keyword>
<sequence length="149" mass="17003">MLRLTVFEFIFRLVPEAFVLILAMIALSNVKLNAKRYIISSLLLAVCEYGIRLLPINYGVPTILDIFVMIIIMWSINKADVISAIKSSLIITIVLFIIEGVNILVLNITFKDEFEKIMSNVILRTVYGLPSLICFATITLIYYLKRRNV</sequence>
<keyword evidence="1" id="KW-0472">Membrane</keyword>
<feature type="transmembrane region" description="Helical" evidence="1">
    <location>
        <begin position="122"/>
        <end position="144"/>
    </location>
</feature>
<evidence type="ECO:0000313" key="2">
    <source>
        <dbReference type="EMBL" id="MFL0167326.1"/>
    </source>
</evidence>